<keyword evidence="3" id="KW-1185">Reference proteome</keyword>
<feature type="compositionally biased region" description="Basic and acidic residues" evidence="1">
    <location>
        <begin position="22"/>
        <end position="36"/>
    </location>
</feature>
<feature type="region of interest" description="Disordered" evidence="1">
    <location>
        <begin position="1"/>
        <end position="98"/>
    </location>
</feature>
<reference evidence="2" key="1">
    <citation type="submission" date="2022-09" db="EMBL/GenBank/DDBJ databases">
        <title>Fusarium specimens isolated from Avocado Roots.</title>
        <authorList>
            <person name="Stajich J."/>
            <person name="Roper C."/>
            <person name="Heimlech-Rivalta G."/>
        </authorList>
    </citation>
    <scope>NUCLEOTIDE SEQUENCE</scope>
    <source>
        <strain evidence="2">CF00095</strain>
    </source>
</reference>
<protein>
    <submittedName>
        <fullName evidence="2">Uncharacterized protein</fullName>
    </submittedName>
</protein>
<evidence type="ECO:0000313" key="3">
    <source>
        <dbReference type="Proteomes" id="UP001152024"/>
    </source>
</evidence>
<sequence length="257" mass="29369">MPSHSDGTSRKDSDMESVARQAWDDFFKEIETENQHDPGSSLIKISSNNPPSLSNSASSSSESHVAQSKGKRKLSAPKESVSEECAPSRPVSENSDDPTKFCPERCLFCLQTSEHFDQNLAHMENWHRFIIPLEGGLSPHAMPPMALIHYLHLKKNNDPPALLEELCELKSKPTSERFSHALNRAIARRKQGDFIEEYRHMFRNGSKISHHREAIVNDPVLGNLYFREIDYRAIEEETERSRKWLKKNADGLLKYNL</sequence>
<name>A0ABQ8R1U0_FUSEQ</name>
<proteinExistence type="predicted"/>
<dbReference type="Proteomes" id="UP001152024">
    <property type="component" value="Unassembled WGS sequence"/>
</dbReference>
<dbReference type="EMBL" id="JAOQBH010000018">
    <property type="protein sequence ID" value="KAJ4123105.1"/>
    <property type="molecule type" value="Genomic_DNA"/>
</dbReference>
<comment type="caution">
    <text evidence="2">The sequence shown here is derived from an EMBL/GenBank/DDBJ whole genome shotgun (WGS) entry which is preliminary data.</text>
</comment>
<evidence type="ECO:0000313" key="2">
    <source>
        <dbReference type="EMBL" id="KAJ4123105.1"/>
    </source>
</evidence>
<feature type="compositionally biased region" description="Low complexity" evidence="1">
    <location>
        <begin position="46"/>
        <end position="63"/>
    </location>
</feature>
<gene>
    <name evidence="2" type="ORF">NW768_010099</name>
</gene>
<evidence type="ECO:0000256" key="1">
    <source>
        <dbReference type="SAM" id="MobiDB-lite"/>
    </source>
</evidence>
<organism evidence="2 3">
    <name type="scientific">Fusarium equiseti</name>
    <name type="common">Fusarium scirpi</name>
    <dbReference type="NCBI Taxonomy" id="61235"/>
    <lineage>
        <taxon>Eukaryota</taxon>
        <taxon>Fungi</taxon>
        <taxon>Dikarya</taxon>
        <taxon>Ascomycota</taxon>
        <taxon>Pezizomycotina</taxon>
        <taxon>Sordariomycetes</taxon>
        <taxon>Hypocreomycetidae</taxon>
        <taxon>Hypocreales</taxon>
        <taxon>Nectriaceae</taxon>
        <taxon>Fusarium</taxon>
        <taxon>Fusarium incarnatum-equiseti species complex</taxon>
    </lineage>
</organism>
<accession>A0ABQ8R1U0</accession>